<reference evidence="3" key="1">
    <citation type="submission" date="2017-11" db="EMBL/GenBank/DDBJ databases">
        <authorList>
            <person name="Blom J."/>
        </authorList>
    </citation>
    <scope>NUCLEOTIDE SEQUENCE [LARGE SCALE GENOMIC DNA]</scope>
    <source>
        <plasmid evidence="3">PP1</plasmid>
    </source>
</reference>
<accession>A0A2K4W2K8</accession>
<keyword evidence="2" id="KW-0614">Plasmid</keyword>
<feature type="region of interest" description="Disordered" evidence="1">
    <location>
        <begin position="1"/>
        <end position="60"/>
    </location>
</feature>
<protein>
    <submittedName>
        <fullName evidence="2">Uncharacterized protein</fullName>
    </submittedName>
</protein>
<dbReference type="EMBL" id="LT963396">
    <property type="protein sequence ID" value="SOS30118.1"/>
    <property type="molecule type" value="Genomic_DNA"/>
</dbReference>
<sequence>MPLVHTELPAGSLAETSLSRGHATQRPRGTGTARSEVIPVRRDPGLSPTPARKRRLTATSPVEGLERLALESLAGRHTQRDVVSITSEIVAQLPSQTGWRWAAAVRYLHSGRFAQLLSFVDRDQPVEGFTYAMSIGPCAYTPTVIGVSSFSVQ</sequence>
<dbReference type="AlphaFoldDB" id="A0A2K4W2K8"/>
<evidence type="ECO:0000313" key="2">
    <source>
        <dbReference type="EMBL" id="SOS30118.1"/>
    </source>
</evidence>
<evidence type="ECO:0000256" key="1">
    <source>
        <dbReference type="SAM" id="MobiDB-lite"/>
    </source>
</evidence>
<evidence type="ECO:0000313" key="3">
    <source>
        <dbReference type="Proteomes" id="UP000239025"/>
    </source>
</evidence>
<organism evidence="2 3">
    <name type="scientific">Pseudomonas cerasi</name>
    <dbReference type="NCBI Taxonomy" id="1583341"/>
    <lineage>
        <taxon>Bacteria</taxon>
        <taxon>Pseudomonadati</taxon>
        <taxon>Pseudomonadota</taxon>
        <taxon>Gammaproteobacteria</taxon>
        <taxon>Pseudomonadales</taxon>
        <taxon>Pseudomonadaceae</taxon>
        <taxon>Pseudomonas</taxon>
    </lineage>
</organism>
<keyword evidence="3" id="KW-1185">Reference proteome</keyword>
<proteinExistence type="predicted"/>
<dbReference type="Proteomes" id="UP000239025">
    <property type="component" value="Plasmid PP1"/>
</dbReference>
<geneLocation type="plasmid" evidence="2 3">
    <name>PP1</name>
</geneLocation>
<gene>
    <name evidence="2" type="ORF">PL963_P100135</name>
</gene>
<name>A0A2K4W2K8_9PSED</name>